<comment type="caution">
    <text evidence="20">The sequence shown here is derived from an EMBL/GenBank/DDBJ whole genome shotgun (WGS) entry which is preliminary data.</text>
</comment>
<proteinExistence type="inferred from homology"/>
<feature type="domain" description="AAA+ ATPase" evidence="19">
    <location>
        <begin position="256"/>
        <end position="396"/>
    </location>
</feature>
<dbReference type="PROSITE" id="PS00674">
    <property type="entry name" value="AAA"/>
    <property type="match status" value="1"/>
</dbReference>
<keyword evidence="7" id="KW-0479">Metal-binding</keyword>
<dbReference type="GO" id="GO:0005524">
    <property type="term" value="F:ATP binding"/>
    <property type="evidence" value="ECO:0007669"/>
    <property type="project" value="UniProtKB-KW"/>
</dbReference>
<dbReference type="AlphaFoldDB" id="A0AAV4LRJ8"/>
<evidence type="ECO:0000256" key="11">
    <source>
        <dbReference type="ARBA" id="ARBA00022840"/>
    </source>
</evidence>
<evidence type="ECO:0000313" key="21">
    <source>
        <dbReference type="Proteomes" id="UP001497744"/>
    </source>
</evidence>
<evidence type="ECO:0000259" key="19">
    <source>
        <dbReference type="SMART" id="SM00382"/>
    </source>
</evidence>
<evidence type="ECO:0000256" key="8">
    <source>
        <dbReference type="ARBA" id="ARBA00022741"/>
    </source>
</evidence>
<feature type="compositionally biased region" description="Basic and acidic residues" evidence="17">
    <location>
        <begin position="19"/>
        <end position="33"/>
    </location>
</feature>
<dbReference type="GO" id="GO:0016020">
    <property type="term" value="C:membrane"/>
    <property type="evidence" value="ECO:0007669"/>
    <property type="project" value="UniProtKB-SubCell"/>
</dbReference>
<evidence type="ECO:0000256" key="18">
    <source>
        <dbReference type="SAM" id="Phobius"/>
    </source>
</evidence>
<evidence type="ECO:0000256" key="3">
    <source>
        <dbReference type="ARBA" id="ARBA00010044"/>
    </source>
</evidence>
<evidence type="ECO:0000256" key="16">
    <source>
        <dbReference type="RuleBase" id="RU003651"/>
    </source>
</evidence>
<evidence type="ECO:0000256" key="12">
    <source>
        <dbReference type="ARBA" id="ARBA00022946"/>
    </source>
</evidence>
<name>A0AAV4LRJ8_BABCB</name>
<evidence type="ECO:0000256" key="2">
    <source>
        <dbReference type="ARBA" id="ARBA00004141"/>
    </source>
</evidence>
<comment type="similarity">
    <text evidence="3">In the C-terminal section; belongs to the peptidase M41 family.</text>
</comment>
<evidence type="ECO:0000256" key="1">
    <source>
        <dbReference type="ARBA" id="ARBA00001947"/>
    </source>
</evidence>
<dbReference type="FunFam" id="1.10.8.60:FF:000001">
    <property type="entry name" value="ATP-dependent zinc metalloprotease FtsH"/>
    <property type="match status" value="1"/>
</dbReference>
<dbReference type="GO" id="GO:0046872">
    <property type="term" value="F:metal ion binding"/>
    <property type="evidence" value="ECO:0007669"/>
    <property type="project" value="UniProtKB-KW"/>
</dbReference>
<keyword evidence="10" id="KW-0862">Zinc</keyword>
<protein>
    <submittedName>
        <fullName evidence="20">Metalloprotease/cell division cycle protein</fullName>
    </submittedName>
</protein>
<dbReference type="PANTHER" id="PTHR23076">
    <property type="entry name" value="METALLOPROTEASE M41 FTSH"/>
    <property type="match status" value="1"/>
</dbReference>
<dbReference type="InterPro" id="IPR037219">
    <property type="entry name" value="Peptidase_M41-like"/>
</dbReference>
<dbReference type="SMART" id="SM00382">
    <property type="entry name" value="AAA"/>
    <property type="match status" value="1"/>
</dbReference>
<keyword evidence="6 18" id="KW-0812">Transmembrane</keyword>
<evidence type="ECO:0000256" key="9">
    <source>
        <dbReference type="ARBA" id="ARBA00022801"/>
    </source>
</evidence>
<comment type="similarity">
    <text evidence="16">Belongs to the AAA ATPase family.</text>
</comment>
<dbReference type="GO" id="GO:0004176">
    <property type="term" value="F:ATP-dependent peptidase activity"/>
    <property type="evidence" value="ECO:0007669"/>
    <property type="project" value="InterPro"/>
</dbReference>
<dbReference type="FunFam" id="1.20.58.760:FF:000001">
    <property type="entry name" value="ATP-dependent zinc metalloprotease FtsH"/>
    <property type="match status" value="1"/>
</dbReference>
<dbReference type="GO" id="GO:0005739">
    <property type="term" value="C:mitochondrion"/>
    <property type="evidence" value="ECO:0007669"/>
    <property type="project" value="TreeGrafter"/>
</dbReference>
<keyword evidence="5" id="KW-0645">Protease</keyword>
<dbReference type="Pfam" id="PF01434">
    <property type="entry name" value="Peptidase_M41"/>
    <property type="match status" value="1"/>
</dbReference>
<dbReference type="InterPro" id="IPR003593">
    <property type="entry name" value="AAA+_ATPase"/>
</dbReference>
<dbReference type="InterPro" id="IPR041569">
    <property type="entry name" value="AAA_lid_3"/>
</dbReference>
<keyword evidence="11 16" id="KW-0067">ATP-binding</keyword>
<feature type="region of interest" description="Disordered" evidence="17">
    <location>
        <begin position="1"/>
        <end position="47"/>
    </location>
</feature>
<keyword evidence="21" id="KW-1185">Reference proteome</keyword>
<sequence length="667" mass="72765">MDFAGQSQEAHAAPLYADHSLDEQDGHPDDGRHGVYQPFLGTASPSSQKPVPYGLAAFIGANGQEAAPEARDNESPSSFADRVSNNLANKWHLFRSTVSRAIPSDSPAVDLTGASVPTSCFGVPYVRKSPSSALGNVPTYTFKWLIALISACRWMLLQVLGVALGIVLTGIVLMLLGGLLFRRDHDFGHVTPSEPPSPKDNKARPPPPPAPSRPAVMLERVYFKDILGIDEAKEELTEVVKFIKHPDLYQDIGAKIPKGVLLVGPPGTGKTMLAKAVATEANIPFIYTSGPEFVEIWVGQGAQRVRNLFAKARRQAPCIIFIDEIDAIGAKRSSGAVGGQNREHDQTLNQLLVEMDGFNLSTGITLLAATNRLEALDRALLRPGRFDRVVHIPLPSLAGRESILRKYLSAIKHDEENVDVHALAKLTPGYSGADLKNLVNESALICVRNGRAVVSFEDLQEARDKVGMGAARKTAQPELQRRMTAYHEAGHALVAYHLYPHADPIHKATIVHRGSALGFVEQLPEEDRQSYKLAQMKARLAVCMGGRIAEELVFGRQNVTSGASSDIAAASELAYRMVTEWGMSPRLGPVNLRRIGGIQTPHGVRKLSHDTAQAVEREVELLVNEAHFVASSIIRRHRDQLELIAERLLEEETLTGEQIRDLIRNGS</sequence>
<gene>
    <name evidence="20" type="ORF">BcabD6B2_18700</name>
</gene>
<evidence type="ECO:0000256" key="5">
    <source>
        <dbReference type="ARBA" id="ARBA00022670"/>
    </source>
</evidence>
<dbReference type="InterPro" id="IPR027417">
    <property type="entry name" value="P-loop_NTPase"/>
</dbReference>
<dbReference type="Gene3D" id="1.10.8.60">
    <property type="match status" value="1"/>
</dbReference>
<comment type="cofactor">
    <cofactor evidence="1">
        <name>Zn(2+)</name>
        <dbReference type="ChEBI" id="CHEBI:29105"/>
    </cofactor>
</comment>
<keyword evidence="8 16" id="KW-0547">Nucleotide-binding</keyword>
<dbReference type="Proteomes" id="UP001497744">
    <property type="component" value="Unassembled WGS sequence"/>
</dbReference>
<evidence type="ECO:0000256" key="13">
    <source>
        <dbReference type="ARBA" id="ARBA00022989"/>
    </source>
</evidence>
<dbReference type="GO" id="GO:0016887">
    <property type="term" value="F:ATP hydrolysis activity"/>
    <property type="evidence" value="ECO:0007669"/>
    <property type="project" value="InterPro"/>
</dbReference>
<evidence type="ECO:0000256" key="4">
    <source>
        <dbReference type="ARBA" id="ARBA00010550"/>
    </source>
</evidence>
<keyword evidence="13 18" id="KW-1133">Transmembrane helix</keyword>
<comment type="subcellular location">
    <subcellularLocation>
        <location evidence="2">Membrane</location>
        <topology evidence="2">Multi-pass membrane protein</topology>
    </subcellularLocation>
</comment>
<feature type="transmembrane region" description="Helical" evidence="18">
    <location>
        <begin position="162"/>
        <end position="181"/>
    </location>
</feature>
<evidence type="ECO:0000256" key="14">
    <source>
        <dbReference type="ARBA" id="ARBA00023049"/>
    </source>
</evidence>
<feature type="region of interest" description="Disordered" evidence="17">
    <location>
        <begin position="190"/>
        <end position="214"/>
    </location>
</feature>
<keyword evidence="15 18" id="KW-0472">Membrane</keyword>
<dbReference type="PANTHER" id="PTHR23076:SF97">
    <property type="entry name" value="ATP-DEPENDENT ZINC METALLOPROTEASE YME1L1"/>
    <property type="match status" value="1"/>
</dbReference>
<dbReference type="GO" id="GO:0004222">
    <property type="term" value="F:metalloendopeptidase activity"/>
    <property type="evidence" value="ECO:0007669"/>
    <property type="project" value="InterPro"/>
</dbReference>
<evidence type="ECO:0000313" key="20">
    <source>
        <dbReference type="EMBL" id="GIX62435.1"/>
    </source>
</evidence>
<comment type="similarity">
    <text evidence="4">In the N-terminal section; belongs to the AAA ATPase family.</text>
</comment>
<dbReference type="InterPro" id="IPR005936">
    <property type="entry name" value="FtsH"/>
</dbReference>
<evidence type="ECO:0000256" key="6">
    <source>
        <dbReference type="ARBA" id="ARBA00022692"/>
    </source>
</evidence>
<dbReference type="GO" id="GO:0006508">
    <property type="term" value="P:proteolysis"/>
    <property type="evidence" value="ECO:0007669"/>
    <property type="project" value="UniProtKB-KW"/>
</dbReference>
<dbReference type="GeneID" id="94193916"/>
<dbReference type="CDD" id="cd19501">
    <property type="entry name" value="RecA-like_FtsH"/>
    <property type="match status" value="1"/>
</dbReference>
<dbReference type="InterPro" id="IPR003960">
    <property type="entry name" value="ATPase_AAA_CS"/>
</dbReference>
<dbReference type="EMBL" id="BPLF01000002">
    <property type="protein sequence ID" value="GIX62435.1"/>
    <property type="molecule type" value="Genomic_DNA"/>
</dbReference>
<accession>A0AAV4LRJ8</accession>
<organism evidence="20 21">
    <name type="scientific">Babesia caballi</name>
    <dbReference type="NCBI Taxonomy" id="5871"/>
    <lineage>
        <taxon>Eukaryota</taxon>
        <taxon>Sar</taxon>
        <taxon>Alveolata</taxon>
        <taxon>Apicomplexa</taxon>
        <taxon>Aconoidasida</taxon>
        <taxon>Piroplasmida</taxon>
        <taxon>Babesiidae</taxon>
        <taxon>Babesia</taxon>
    </lineage>
</organism>
<evidence type="ECO:0000256" key="17">
    <source>
        <dbReference type="SAM" id="MobiDB-lite"/>
    </source>
</evidence>
<dbReference type="Gene3D" id="3.40.50.300">
    <property type="entry name" value="P-loop containing nucleotide triphosphate hydrolases"/>
    <property type="match status" value="1"/>
</dbReference>
<evidence type="ECO:0000256" key="7">
    <source>
        <dbReference type="ARBA" id="ARBA00022723"/>
    </source>
</evidence>
<keyword evidence="12" id="KW-0809">Transit peptide</keyword>
<reference evidence="20 21" key="1">
    <citation type="submission" date="2021-06" db="EMBL/GenBank/DDBJ databases">
        <title>Genome sequence of Babesia caballi.</title>
        <authorList>
            <person name="Yamagishi J."/>
            <person name="Kidaka T."/>
            <person name="Ochi A."/>
        </authorList>
    </citation>
    <scope>NUCLEOTIDE SEQUENCE [LARGE SCALE GENOMIC DNA]</scope>
    <source>
        <strain evidence="20">USDA-D6B2</strain>
    </source>
</reference>
<dbReference type="Gene3D" id="1.20.58.760">
    <property type="entry name" value="Peptidase M41"/>
    <property type="match status" value="1"/>
</dbReference>
<keyword evidence="9" id="KW-0378">Hydrolase</keyword>
<dbReference type="SUPFAM" id="SSF52540">
    <property type="entry name" value="P-loop containing nucleoside triphosphate hydrolases"/>
    <property type="match status" value="1"/>
</dbReference>
<dbReference type="Pfam" id="PF17862">
    <property type="entry name" value="AAA_lid_3"/>
    <property type="match status" value="1"/>
</dbReference>
<evidence type="ECO:0000256" key="10">
    <source>
        <dbReference type="ARBA" id="ARBA00022833"/>
    </source>
</evidence>
<dbReference type="FunFam" id="3.40.50.300:FF:000277">
    <property type="entry name" value="ATP-dependent zinc metalloprotease FtsH"/>
    <property type="match status" value="1"/>
</dbReference>
<dbReference type="InterPro" id="IPR003959">
    <property type="entry name" value="ATPase_AAA_core"/>
</dbReference>
<evidence type="ECO:0000256" key="15">
    <source>
        <dbReference type="ARBA" id="ARBA00023136"/>
    </source>
</evidence>
<keyword evidence="14 20" id="KW-0482">Metalloprotease</keyword>
<dbReference type="Pfam" id="PF00004">
    <property type="entry name" value="AAA"/>
    <property type="match status" value="1"/>
</dbReference>
<dbReference type="InterPro" id="IPR000642">
    <property type="entry name" value="Peptidase_M41"/>
</dbReference>
<dbReference type="HAMAP" id="MF_01458">
    <property type="entry name" value="FtsH"/>
    <property type="match status" value="1"/>
</dbReference>
<dbReference type="RefSeq" id="XP_067714504.1">
    <property type="nucleotide sequence ID" value="XM_067858403.1"/>
</dbReference>
<dbReference type="SUPFAM" id="SSF140990">
    <property type="entry name" value="FtsH protease domain-like"/>
    <property type="match status" value="1"/>
</dbReference>